<protein>
    <submittedName>
        <fullName evidence="1">AvpA</fullName>
    </submittedName>
</protein>
<keyword evidence="1" id="KW-0002">3D-structure</keyword>
<accession>A0A1L1QK08</accession>
<name>A0ACD6BAZ7_9ARCH</name>
<reference evidence="1" key="1">
    <citation type="journal article" date="2016" name="BMC Struct. Biol.">
        <title>Conservation of the C-type lectin fold for accommodating massive sequence variation in archaeal diversity-generating retroelements.</title>
        <authorList>
            <person name="Handa S."/>
            <person name="Paul B.G."/>
            <person name="Miller J.F."/>
            <person name="Valentine D.L."/>
            <person name="Ghosh P."/>
        </authorList>
    </citation>
    <scope>X-RAY CRYSTALLOGRAPHY (2.52 ANGSTROMS)</scope>
</reference>
<dbReference type="PDB" id="5IOO">
    <property type="method" value="X-ray"/>
    <property type="resolution" value="2.52 A"/>
    <property type="chains" value="A/B=1-255"/>
</dbReference>
<accession>A0ACD6BAZ7</accession>
<organism evidence="1">
    <name type="scientific">Nanoarchaeota archaeon JGI OTU-1</name>
    <dbReference type="NCBI Taxonomy" id="1379390"/>
    <lineage>
        <taxon>Archaea</taxon>
        <taxon>Nanobdellota</taxon>
    </lineage>
</organism>
<proteinExistence type="evidence at protein level"/>
<sequence>MEINRKQAKEFYNSDMATALESCQKYGHALFMPELIDAKILATKGSSLLSNWLTAPSIRATGRTKQGNPVVVYVHVDNYLSNPENIRNAERINGAGVMPVDEFQRLLDLGDNKNVFVIDYDKLKSSSSGVIPVERALEHPQTIPFIGGEERAQRYLEKFKQVYGNNIGIWHCDDLKDEPLGRLLFVGDYCNNGLIGNYGIGNYARFVGVRGSASAEGTAQKISAPTIEQILKVSKNFVPKATRKEYENKIKALYK</sequence>
<evidence type="ECO:0000313" key="1">
    <source>
        <dbReference type="PDB" id="5IOO"/>
    </source>
</evidence>